<dbReference type="Proteomes" id="UP001055286">
    <property type="component" value="Unassembled WGS sequence"/>
</dbReference>
<dbReference type="PRINTS" id="PR00735">
    <property type="entry name" value="GLHYDRLASE8"/>
</dbReference>
<reference evidence="8" key="1">
    <citation type="journal article" date="2016" name="Front. Microbiol.">
        <title>Genome Sequence of the Piezophilic, Mesophilic Sulfate-Reducing Bacterium Desulfovibrio indicus J2T.</title>
        <authorList>
            <person name="Cao J."/>
            <person name="Maignien L."/>
            <person name="Shao Z."/>
            <person name="Alain K."/>
            <person name="Jebbar M."/>
        </authorList>
    </citation>
    <scope>NUCLEOTIDE SEQUENCE</scope>
    <source>
        <strain evidence="8">JCM 32048</strain>
    </source>
</reference>
<evidence type="ECO:0000313" key="8">
    <source>
        <dbReference type="EMBL" id="GJD61667.1"/>
    </source>
</evidence>
<keyword evidence="6" id="KW-0326">Glycosidase</keyword>
<comment type="catalytic activity">
    <reaction evidence="1">
        <text>Endohydrolysis of (1-&gt;4)-beta-D-glucosidic linkages in cellulose, lichenin and cereal beta-D-glucans.</text>
        <dbReference type="EC" id="3.2.1.4"/>
    </reaction>
</comment>
<keyword evidence="4" id="KW-0378">Hydrolase</keyword>
<protein>
    <recommendedName>
        <fullName evidence="3">cellulase</fullName>
        <ecNumber evidence="3">3.2.1.4</ecNumber>
    </recommendedName>
</protein>
<comment type="similarity">
    <text evidence="2">Belongs to the glycosyl hydrolase 8 (cellulase D) family.</text>
</comment>
<dbReference type="SUPFAM" id="SSF48208">
    <property type="entry name" value="Six-hairpin glycosidases"/>
    <property type="match status" value="1"/>
</dbReference>
<evidence type="ECO:0000256" key="2">
    <source>
        <dbReference type="ARBA" id="ARBA00009209"/>
    </source>
</evidence>
<evidence type="ECO:0000256" key="1">
    <source>
        <dbReference type="ARBA" id="ARBA00000966"/>
    </source>
</evidence>
<dbReference type="GO" id="GO:0030245">
    <property type="term" value="P:cellulose catabolic process"/>
    <property type="evidence" value="ECO:0007669"/>
    <property type="project" value="UniProtKB-KW"/>
</dbReference>
<reference evidence="8" key="2">
    <citation type="submission" date="2021-08" db="EMBL/GenBank/DDBJ databases">
        <authorList>
            <person name="Tani A."/>
            <person name="Ola A."/>
            <person name="Ogura Y."/>
            <person name="Katsura K."/>
            <person name="Hayashi T."/>
        </authorList>
    </citation>
    <scope>NUCLEOTIDE SEQUENCE</scope>
    <source>
        <strain evidence="8">JCM 32048</strain>
    </source>
</reference>
<evidence type="ECO:0000256" key="7">
    <source>
        <dbReference type="ARBA" id="ARBA00023326"/>
    </source>
</evidence>
<dbReference type="EC" id="3.2.1.4" evidence="3"/>
<dbReference type="Pfam" id="PF01270">
    <property type="entry name" value="Glyco_hydro_8"/>
    <property type="match status" value="1"/>
</dbReference>
<organism evidence="8 9">
    <name type="scientific">Methylobacterium frigidaeris</name>
    <dbReference type="NCBI Taxonomy" id="2038277"/>
    <lineage>
        <taxon>Bacteria</taxon>
        <taxon>Pseudomonadati</taxon>
        <taxon>Pseudomonadota</taxon>
        <taxon>Alphaproteobacteria</taxon>
        <taxon>Hyphomicrobiales</taxon>
        <taxon>Methylobacteriaceae</taxon>
        <taxon>Methylobacterium</taxon>
    </lineage>
</organism>
<proteinExistence type="inferred from homology"/>
<evidence type="ECO:0000256" key="4">
    <source>
        <dbReference type="ARBA" id="ARBA00022801"/>
    </source>
</evidence>
<dbReference type="AlphaFoldDB" id="A0AA37H9G0"/>
<evidence type="ECO:0000256" key="5">
    <source>
        <dbReference type="ARBA" id="ARBA00023001"/>
    </source>
</evidence>
<dbReference type="GO" id="GO:0008810">
    <property type="term" value="F:cellulase activity"/>
    <property type="evidence" value="ECO:0007669"/>
    <property type="project" value="UniProtKB-EC"/>
</dbReference>
<dbReference type="Gene3D" id="1.50.10.10">
    <property type="match status" value="1"/>
</dbReference>
<accession>A0AA37H9G0</accession>
<dbReference type="InterPro" id="IPR012341">
    <property type="entry name" value="6hp_glycosidase-like_sf"/>
</dbReference>
<keyword evidence="9" id="KW-1185">Reference proteome</keyword>
<gene>
    <name evidence="8" type="ORF">MPEAHAMD_1810</name>
</gene>
<dbReference type="InterPro" id="IPR008928">
    <property type="entry name" value="6-hairpin_glycosidase_sf"/>
</dbReference>
<dbReference type="InterPro" id="IPR002037">
    <property type="entry name" value="Glyco_hydro_8"/>
</dbReference>
<evidence type="ECO:0000313" key="9">
    <source>
        <dbReference type="Proteomes" id="UP001055286"/>
    </source>
</evidence>
<keyword evidence="7" id="KW-0119">Carbohydrate metabolism</keyword>
<evidence type="ECO:0000256" key="3">
    <source>
        <dbReference type="ARBA" id="ARBA00012601"/>
    </source>
</evidence>
<keyword evidence="7" id="KW-0624">Polysaccharide degradation</keyword>
<comment type="caution">
    <text evidence="8">The sequence shown here is derived from an EMBL/GenBank/DDBJ whole genome shotgun (WGS) entry which is preliminary data.</text>
</comment>
<evidence type="ECO:0000256" key="6">
    <source>
        <dbReference type="ARBA" id="ARBA00023295"/>
    </source>
</evidence>
<keyword evidence="5" id="KW-0136">Cellulose degradation</keyword>
<dbReference type="EMBL" id="BPQJ01000006">
    <property type="protein sequence ID" value="GJD61667.1"/>
    <property type="molecule type" value="Genomic_DNA"/>
</dbReference>
<sequence>MSRRTLLSRFRKSGHRSCAKDLRHNRTLRGRSVGLPTQVRLALACAASLLLTSEPGRAQSPQAVQVPQAPQAVQAPQVVQGPDRAQAQVAQGQEVTPVPPAIAVPSLPQATSPGEAGRAAGLALAGSLGDDAGWRAYRARFVTEKGRIVDTANGFISHSEGQGYGMLLAVAAGDRAAFERIWGWTRANLLVRSDELLAWRWAPDQRPAVADMNNATDGDILVAWALTEAAEAWGEPSYRTAARRIAVEFGRKTILFRAAPGPLLLPAVAGFSARDRADGPLVNLSYWVFPAFQRLSLVAPEYDWASVIRSGIEILRRSRFGPSGLPTEWISAKDESLRPADGFPPLFSYNAIRIPLYLAWAGVGRPEDYAPFRTLWGGIDRERLPIVDTRDGRPVEWLTESGYTALPALVACAQDGTPFPEGLRSVQDGQNYYPMTLHLLALVAARMRYPSCLKS</sequence>
<name>A0AA37H9G0_9HYPH</name>